<proteinExistence type="predicted"/>
<name>A0AAD9S7L6_PHOAM</name>
<dbReference type="AlphaFoldDB" id="A0AAD9S7L6"/>
<dbReference type="PANTHER" id="PTHR43844:SF2">
    <property type="entry name" value="SYNTHASE, VITAMIN-B12 INDEPENDENT, PUTATIVE (AFU_ORTHOLOGUE AFUA_3G12060)-RELATED"/>
    <property type="match status" value="1"/>
</dbReference>
<dbReference type="InterPro" id="IPR002629">
    <property type="entry name" value="Met_Synth_C/arc"/>
</dbReference>
<accession>A0AAD9S7L6</accession>
<evidence type="ECO:0000259" key="1">
    <source>
        <dbReference type="Pfam" id="PF01717"/>
    </source>
</evidence>
<dbReference type="EMBL" id="JAUJFL010000006">
    <property type="protein sequence ID" value="KAK2601234.1"/>
    <property type="molecule type" value="Genomic_DNA"/>
</dbReference>
<dbReference type="Proteomes" id="UP001265746">
    <property type="component" value="Unassembled WGS sequence"/>
</dbReference>
<dbReference type="InterPro" id="IPR038071">
    <property type="entry name" value="UROD/MetE-like_sf"/>
</dbReference>
<dbReference type="PANTHER" id="PTHR43844">
    <property type="entry name" value="METHIONINE SYNTHASE"/>
    <property type="match status" value="1"/>
</dbReference>
<gene>
    <name evidence="2" type="ORF">N8I77_010698</name>
</gene>
<organism evidence="2 3">
    <name type="scientific">Phomopsis amygdali</name>
    <name type="common">Fusicoccum amygdali</name>
    <dbReference type="NCBI Taxonomy" id="1214568"/>
    <lineage>
        <taxon>Eukaryota</taxon>
        <taxon>Fungi</taxon>
        <taxon>Dikarya</taxon>
        <taxon>Ascomycota</taxon>
        <taxon>Pezizomycotina</taxon>
        <taxon>Sordariomycetes</taxon>
        <taxon>Sordariomycetidae</taxon>
        <taxon>Diaporthales</taxon>
        <taxon>Diaporthaceae</taxon>
        <taxon>Diaporthe</taxon>
    </lineage>
</organism>
<dbReference type="Pfam" id="PF01717">
    <property type="entry name" value="Meth_synt_2"/>
    <property type="match status" value="1"/>
</dbReference>
<sequence length="415" mass="46440">MPSTRKQGPPFRAEHIGSLLRPPQLRNAILEPEKSTQAALAEITSTAVTDIVTTQCELGFSAPTDGEYQRILFLGSFHLALAGFEDVVDPPIPRQAFRTYLPDIADFLRRGEAIPYTTMCTGRIRHELERPIYEKEFMYLRSVVEKLEREGGGRRNASIVPKLTLVSPLWYYTLYRKGYAYPQDVYAHDDEYLADLSLAFRKEIDLLYGIGCRNIQVDDPYLTGSNKGFCDERVVAGFEADGDDTRKILTKYLRFYNSSLAGKPADLHVGMHMCRGNYINSRHFTTGSYDQIAEALFGQSEAFDTFYLEYDDSRSGTLEPLRHLPRDKNVILGVVSSKVPALEDPSELKARVLQAAQYVAEGTGQTPQQALQQLGVSPQCGFASHVLGNAITAEDMLAKLRLVRQVADALWPGQP</sequence>
<dbReference type="SUPFAM" id="SSF51726">
    <property type="entry name" value="UROD/MetE-like"/>
    <property type="match status" value="1"/>
</dbReference>
<dbReference type="GO" id="GO:0008270">
    <property type="term" value="F:zinc ion binding"/>
    <property type="evidence" value="ECO:0007669"/>
    <property type="project" value="InterPro"/>
</dbReference>
<dbReference type="Gene3D" id="3.20.20.210">
    <property type="match status" value="1"/>
</dbReference>
<dbReference type="CDD" id="cd03311">
    <property type="entry name" value="CIMS_C_terminal_like"/>
    <property type="match status" value="1"/>
</dbReference>
<feature type="domain" description="Cobalamin-independent methionine synthase MetE C-terminal/archaeal" evidence="1">
    <location>
        <begin position="190"/>
        <end position="392"/>
    </location>
</feature>
<evidence type="ECO:0000313" key="2">
    <source>
        <dbReference type="EMBL" id="KAK2601234.1"/>
    </source>
</evidence>
<dbReference type="GO" id="GO:0009086">
    <property type="term" value="P:methionine biosynthetic process"/>
    <property type="evidence" value="ECO:0007669"/>
    <property type="project" value="InterPro"/>
</dbReference>
<dbReference type="GO" id="GO:0003871">
    <property type="term" value="F:5-methyltetrahydropteroyltriglutamate-homocysteine S-methyltransferase activity"/>
    <property type="evidence" value="ECO:0007669"/>
    <property type="project" value="InterPro"/>
</dbReference>
<keyword evidence="3" id="KW-1185">Reference proteome</keyword>
<evidence type="ECO:0000313" key="3">
    <source>
        <dbReference type="Proteomes" id="UP001265746"/>
    </source>
</evidence>
<comment type="caution">
    <text evidence="2">The sequence shown here is derived from an EMBL/GenBank/DDBJ whole genome shotgun (WGS) entry which is preliminary data.</text>
</comment>
<reference evidence="2" key="1">
    <citation type="submission" date="2023-06" db="EMBL/GenBank/DDBJ databases">
        <authorList>
            <person name="Noh H."/>
        </authorList>
    </citation>
    <scope>NUCLEOTIDE SEQUENCE</scope>
    <source>
        <strain evidence="2">DUCC20226</strain>
    </source>
</reference>
<protein>
    <recommendedName>
        <fullName evidence="1">Cobalamin-independent methionine synthase MetE C-terminal/archaeal domain-containing protein</fullName>
    </recommendedName>
</protein>